<dbReference type="Gene3D" id="1.10.3730.20">
    <property type="match status" value="1"/>
</dbReference>
<organism evidence="6 7">
    <name type="scientific">Vanilla planifolia</name>
    <name type="common">Vanilla</name>
    <dbReference type="NCBI Taxonomy" id="51239"/>
    <lineage>
        <taxon>Eukaryota</taxon>
        <taxon>Viridiplantae</taxon>
        <taxon>Streptophyta</taxon>
        <taxon>Embryophyta</taxon>
        <taxon>Tracheophyta</taxon>
        <taxon>Spermatophyta</taxon>
        <taxon>Magnoliopsida</taxon>
        <taxon>Liliopsida</taxon>
        <taxon>Asparagales</taxon>
        <taxon>Orchidaceae</taxon>
        <taxon>Vanilloideae</taxon>
        <taxon>Vanilleae</taxon>
        <taxon>Vanilla</taxon>
    </lineage>
</organism>
<dbReference type="EMBL" id="JADCNL010000003">
    <property type="protein sequence ID" value="KAG0489329.1"/>
    <property type="molecule type" value="Genomic_DNA"/>
</dbReference>
<dbReference type="InterPro" id="IPR018908">
    <property type="entry name" value="TMEM234"/>
</dbReference>
<evidence type="ECO:0000256" key="3">
    <source>
        <dbReference type="ARBA" id="ARBA00022989"/>
    </source>
</evidence>
<comment type="subcellular location">
    <subcellularLocation>
        <location evidence="1">Membrane</location>
        <topology evidence="1">Multi-pass membrane protein</topology>
    </subcellularLocation>
</comment>
<dbReference type="GO" id="GO:0016020">
    <property type="term" value="C:membrane"/>
    <property type="evidence" value="ECO:0007669"/>
    <property type="project" value="UniProtKB-SubCell"/>
</dbReference>
<accession>A0A835RHY9</accession>
<evidence type="ECO:0000256" key="1">
    <source>
        <dbReference type="ARBA" id="ARBA00004141"/>
    </source>
</evidence>
<dbReference type="Proteomes" id="UP000636800">
    <property type="component" value="Chromosome 3"/>
</dbReference>
<comment type="caution">
    <text evidence="6">The sequence shown here is derived from an EMBL/GenBank/DDBJ whole genome shotgun (WGS) entry which is preliminary data.</text>
</comment>
<name>A0A835RHY9_VANPL</name>
<dbReference type="PANTHER" id="PTHR28668:SF1">
    <property type="entry name" value="TRANSMEMBRANE PROTEIN 234"/>
    <property type="match status" value="1"/>
</dbReference>
<evidence type="ECO:0000256" key="2">
    <source>
        <dbReference type="ARBA" id="ARBA00022692"/>
    </source>
</evidence>
<dbReference type="Pfam" id="PF10639">
    <property type="entry name" value="TMEM234"/>
    <property type="match status" value="1"/>
</dbReference>
<evidence type="ECO:0008006" key="8">
    <source>
        <dbReference type="Google" id="ProtNLM"/>
    </source>
</evidence>
<evidence type="ECO:0000256" key="5">
    <source>
        <dbReference type="SAM" id="Phobius"/>
    </source>
</evidence>
<feature type="transmembrane region" description="Helical" evidence="5">
    <location>
        <begin position="87"/>
        <end position="107"/>
    </location>
</feature>
<keyword evidence="7" id="KW-1185">Reference proteome</keyword>
<keyword evidence="2 5" id="KW-0812">Transmembrane</keyword>
<dbReference type="PANTHER" id="PTHR28668">
    <property type="entry name" value="TRANSMEMBRANE PROTEIN 234"/>
    <property type="match status" value="1"/>
</dbReference>
<keyword evidence="3 5" id="KW-1133">Transmembrane helix</keyword>
<keyword evidence="4 5" id="KW-0472">Membrane</keyword>
<evidence type="ECO:0000256" key="4">
    <source>
        <dbReference type="ARBA" id="ARBA00023136"/>
    </source>
</evidence>
<feature type="transmembrane region" description="Helical" evidence="5">
    <location>
        <begin position="113"/>
        <end position="131"/>
    </location>
</feature>
<sequence>MIGDVEKMIVVGLVWGTTNSLMRRGAVLWDQKLRSAPQAPSGRWRIVALVCRWIELLLSWQYSVPFLINLMASAAFFYILSDSPISVAVPVTNATTFAATAMSAMLLGEEMKVGRAFLGTFLIVLGVYVCIN</sequence>
<dbReference type="OrthoDB" id="1002684at2759"/>
<dbReference type="AlphaFoldDB" id="A0A835RHY9"/>
<proteinExistence type="predicted"/>
<gene>
    <name evidence="6" type="ORF">HPP92_008140</name>
</gene>
<reference evidence="6 7" key="1">
    <citation type="journal article" date="2020" name="Nat. Food">
        <title>A phased Vanilla planifolia genome enables genetic improvement of flavour and production.</title>
        <authorList>
            <person name="Hasing T."/>
            <person name="Tang H."/>
            <person name="Brym M."/>
            <person name="Khazi F."/>
            <person name="Huang T."/>
            <person name="Chambers A.H."/>
        </authorList>
    </citation>
    <scope>NUCLEOTIDE SEQUENCE [LARGE SCALE GENOMIC DNA]</scope>
    <source>
        <tissue evidence="6">Leaf</tissue>
    </source>
</reference>
<evidence type="ECO:0000313" key="7">
    <source>
        <dbReference type="Proteomes" id="UP000636800"/>
    </source>
</evidence>
<evidence type="ECO:0000313" key="6">
    <source>
        <dbReference type="EMBL" id="KAG0489329.1"/>
    </source>
</evidence>
<feature type="transmembrane region" description="Helical" evidence="5">
    <location>
        <begin position="62"/>
        <end position="80"/>
    </location>
</feature>
<protein>
    <recommendedName>
        <fullName evidence="8">Transmembrane protein 234 homolog</fullName>
    </recommendedName>
</protein>